<dbReference type="PANTHER" id="PTHR21366:SF31">
    <property type="entry name" value="METALLOTHIOL TRANSFERASE FOSB"/>
    <property type="match status" value="1"/>
</dbReference>
<dbReference type="EMBL" id="CP024201">
    <property type="protein sequence ID" value="ATQ43520.1"/>
    <property type="molecule type" value="Genomic_DNA"/>
</dbReference>
<dbReference type="InterPro" id="IPR037523">
    <property type="entry name" value="VOC_core"/>
</dbReference>
<dbReference type="GO" id="GO:0008198">
    <property type="term" value="F:ferrous iron binding"/>
    <property type="evidence" value="ECO:0007669"/>
    <property type="project" value="InterPro"/>
</dbReference>
<keyword evidence="4 8" id="KW-0058">Aromatic hydrocarbons catabolism</keyword>
<evidence type="ECO:0000313" key="10">
    <source>
        <dbReference type="EMBL" id="ATQ43520.1"/>
    </source>
</evidence>
<sequence length="190" mass="21620">MAHETARRITFNGAHHVAFRCRDAEQTRWFYEDVLGLPLAAALIIEAVPGTHEDTPYLHMFFEVGDGKYLAFFDEPTKTTAQWFGRKDSFDMHYAIEARSEQDLLAMQARINAAGKSCVGPIDHGFVRSVYMYDPNGIQVEITLRTDRHDAIMAEEAGHARDQIAEWGRRTRETKIAKFGEAELSKRGSR</sequence>
<dbReference type="InterPro" id="IPR004360">
    <property type="entry name" value="Glyas_Fos-R_dOase_dom"/>
</dbReference>
<dbReference type="PROSITE" id="PS51819">
    <property type="entry name" value="VOC"/>
    <property type="match status" value="1"/>
</dbReference>
<evidence type="ECO:0000313" key="11">
    <source>
        <dbReference type="Proteomes" id="UP000228945"/>
    </source>
</evidence>
<dbReference type="InterPro" id="IPR000486">
    <property type="entry name" value="Xdiol_ring_cleave_dOase_1/2"/>
</dbReference>
<dbReference type="SUPFAM" id="SSF54593">
    <property type="entry name" value="Glyoxalase/Bleomycin resistance protein/Dihydroxybiphenyl dioxygenase"/>
    <property type="match status" value="1"/>
</dbReference>
<keyword evidence="5 8" id="KW-0223">Dioxygenase</keyword>
<keyword evidence="11" id="KW-1185">Reference proteome</keyword>
<feature type="domain" description="VOC" evidence="9">
    <location>
        <begin position="13"/>
        <end position="145"/>
    </location>
</feature>
<dbReference type="InterPro" id="IPR050383">
    <property type="entry name" value="GlyoxalaseI/FosfomycinResist"/>
</dbReference>
<proteinExistence type="inferred from homology"/>
<evidence type="ECO:0000256" key="8">
    <source>
        <dbReference type="RuleBase" id="RU000683"/>
    </source>
</evidence>
<dbReference type="PANTHER" id="PTHR21366">
    <property type="entry name" value="GLYOXALASE FAMILY PROTEIN"/>
    <property type="match status" value="1"/>
</dbReference>
<dbReference type="OrthoDB" id="9803142at2"/>
<evidence type="ECO:0000256" key="1">
    <source>
        <dbReference type="ARBA" id="ARBA00001954"/>
    </source>
</evidence>
<dbReference type="CDD" id="cd06587">
    <property type="entry name" value="VOC"/>
    <property type="match status" value="1"/>
</dbReference>
<comment type="similarity">
    <text evidence="2 8">Belongs to the extradiol ring-cleavage dioxygenase family.</text>
</comment>
<dbReference type="RefSeq" id="WP_099622770.1">
    <property type="nucleotide sequence ID" value="NZ_CP024201.1"/>
</dbReference>
<gene>
    <name evidence="10" type="ORF">CSW64_14445</name>
</gene>
<keyword evidence="3" id="KW-0479">Metal-binding</keyword>
<dbReference type="Gene3D" id="3.10.180.10">
    <property type="entry name" value="2,3-Dihydroxybiphenyl 1,2-Dioxygenase, domain 1"/>
    <property type="match status" value="1"/>
</dbReference>
<evidence type="ECO:0000256" key="3">
    <source>
        <dbReference type="ARBA" id="ARBA00022723"/>
    </source>
</evidence>
<dbReference type="InterPro" id="IPR029068">
    <property type="entry name" value="Glyas_Bleomycin-R_OHBP_Dase"/>
</dbReference>
<evidence type="ECO:0000256" key="2">
    <source>
        <dbReference type="ARBA" id="ARBA00008784"/>
    </source>
</evidence>
<evidence type="ECO:0000259" key="9">
    <source>
        <dbReference type="PROSITE" id="PS51819"/>
    </source>
</evidence>
<evidence type="ECO:0000256" key="7">
    <source>
        <dbReference type="ARBA" id="ARBA00023004"/>
    </source>
</evidence>
<dbReference type="KEGG" id="cmb:CSW64_14445"/>
<dbReference type="PROSITE" id="PS00082">
    <property type="entry name" value="EXTRADIOL_DIOXYGENAS"/>
    <property type="match status" value="1"/>
</dbReference>
<dbReference type="Proteomes" id="UP000228945">
    <property type="component" value="Chromosome"/>
</dbReference>
<dbReference type="AlphaFoldDB" id="A0A2D2AZT7"/>
<protein>
    <submittedName>
        <fullName evidence="10">Glyoxalase</fullName>
    </submittedName>
</protein>
<evidence type="ECO:0000256" key="6">
    <source>
        <dbReference type="ARBA" id="ARBA00023002"/>
    </source>
</evidence>
<keyword evidence="6 8" id="KW-0560">Oxidoreductase</keyword>
<name>A0A2D2AZT7_9CAUL</name>
<dbReference type="GO" id="GO:0051213">
    <property type="term" value="F:dioxygenase activity"/>
    <property type="evidence" value="ECO:0007669"/>
    <property type="project" value="UniProtKB-KW"/>
</dbReference>
<evidence type="ECO:0000256" key="4">
    <source>
        <dbReference type="ARBA" id="ARBA00022797"/>
    </source>
</evidence>
<dbReference type="Pfam" id="PF00903">
    <property type="entry name" value="Glyoxalase"/>
    <property type="match status" value="1"/>
</dbReference>
<comment type="cofactor">
    <cofactor evidence="1 8">
        <name>Fe(2+)</name>
        <dbReference type="ChEBI" id="CHEBI:29033"/>
    </cofactor>
</comment>
<evidence type="ECO:0000256" key="5">
    <source>
        <dbReference type="ARBA" id="ARBA00022964"/>
    </source>
</evidence>
<keyword evidence="7 8" id="KW-0408">Iron</keyword>
<organism evidence="10 11">
    <name type="scientific">Caulobacter mirabilis</name>
    <dbReference type="NCBI Taxonomy" id="69666"/>
    <lineage>
        <taxon>Bacteria</taxon>
        <taxon>Pseudomonadati</taxon>
        <taxon>Pseudomonadota</taxon>
        <taxon>Alphaproteobacteria</taxon>
        <taxon>Caulobacterales</taxon>
        <taxon>Caulobacteraceae</taxon>
        <taxon>Caulobacter</taxon>
    </lineage>
</organism>
<accession>A0A2D2AZT7</accession>
<reference evidence="10 11" key="1">
    <citation type="submission" date="2017-10" db="EMBL/GenBank/DDBJ databases">
        <title>Genome sequence of Caulobacter mirabilis FWC38.</title>
        <authorList>
            <person name="Fiebig A."/>
            <person name="Crosson S."/>
        </authorList>
    </citation>
    <scope>NUCLEOTIDE SEQUENCE [LARGE SCALE GENOMIC DNA]</scope>
    <source>
        <strain evidence="10 11">FWC 38</strain>
    </source>
</reference>